<dbReference type="GO" id="GO:0043752">
    <property type="term" value="F:adenosylcobinamide kinase activity"/>
    <property type="evidence" value="ECO:0007669"/>
    <property type="project" value="UniProtKB-EC"/>
</dbReference>
<feature type="binding site" evidence="19">
    <location>
        <begin position="41"/>
        <end position="43"/>
    </location>
    <ligand>
        <name>GTP</name>
        <dbReference type="ChEBI" id="CHEBI:37565"/>
    </ligand>
</feature>
<dbReference type="Proteomes" id="UP000033607">
    <property type="component" value="Unassembled WGS sequence"/>
</dbReference>
<dbReference type="PATRIC" id="fig|1637645.4.peg.1540"/>
<comment type="catalytic activity">
    <reaction evidence="3">
        <text>adenosylcob(III)inamide + GTP = adenosylcob(III)inamide phosphate + GDP + H(+)</text>
        <dbReference type="Rhea" id="RHEA:15765"/>
        <dbReference type="ChEBI" id="CHEBI:2480"/>
        <dbReference type="ChEBI" id="CHEBI:15378"/>
        <dbReference type="ChEBI" id="CHEBI:37565"/>
        <dbReference type="ChEBI" id="CHEBI:58189"/>
        <dbReference type="ChEBI" id="CHEBI:58502"/>
        <dbReference type="EC" id="2.7.1.156"/>
    </reaction>
</comment>
<evidence type="ECO:0000256" key="1">
    <source>
        <dbReference type="ARBA" id="ARBA00000312"/>
    </source>
</evidence>
<comment type="catalytic activity">
    <reaction evidence="1">
        <text>adenosylcob(III)inamide + ATP = adenosylcob(III)inamide phosphate + ADP + H(+)</text>
        <dbReference type="Rhea" id="RHEA:15769"/>
        <dbReference type="ChEBI" id="CHEBI:2480"/>
        <dbReference type="ChEBI" id="CHEBI:15378"/>
        <dbReference type="ChEBI" id="CHEBI:30616"/>
        <dbReference type="ChEBI" id="CHEBI:58502"/>
        <dbReference type="ChEBI" id="CHEBI:456216"/>
        <dbReference type="EC" id="2.7.1.156"/>
    </reaction>
</comment>
<evidence type="ECO:0000256" key="4">
    <source>
        <dbReference type="ARBA" id="ARBA00003889"/>
    </source>
</evidence>
<sequence>MIKQSTPLSRLILVTGPARSGKSEWAETLAKNSGLSVIYIATSQLNSTDTEWQSRVQKHKIRRPPEWNTLEVPVELAPTLQQISQPDTCILVDSLGTWLANILEQDDEVWQDVLEDLITTLTQTSGEIIFVAEETGWGVVPAYPIGRTFRDRLGMLTRKIGMIANPVYLIMGGHVLNLSQLGSALEL</sequence>
<evidence type="ECO:0000256" key="11">
    <source>
        <dbReference type="ARBA" id="ARBA00022679"/>
    </source>
</evidence>
<dbReference type="InterPro" id="IPR003203">
    <property type="entry name" value="CobU/CobP"/>
</dbReference>
<comment type="similarity">
    <text evidence="7">Belongs to the CobU/CobP family.</text>
</comment>
<evidence type="ECO:0000256" key="3">
    <source>
        <dbReference type="ARBA" id="ARBA00001522"/>
    </source>
</evidence>
<evidence type="ECO:0000313" key="20">
    <source>
        <dbReference type="EMBL" id="KKD36950.1"/>
    </source>
</evidence>
<evidence type="ECO:0000256" key="18">
    <source>
        <dbReference type="PIRSR" id="PIRSR006135-1"/>
    </source>
</evidence>
<comment type="catalytic activity">
    <reaction evidence="2">
        <text>adenosylcob(III)inamide phosphate + GTP + H(+) = adenosylcob(III)inamide-GDP + diphosphate</text>
        <dbReference type="Rhea" id="RHEA:22712"/>
        <dbReference type="ChEBI" id="CHEBI:15378"/>
        <dbReference type="ChEBI" id="CHEBI:33019"/>
        <dbReference type="ChEBI" id="CHEBI:37565"/>
        <dbReference type="ChEBI" id="CHEBI:58502"/>
        <dbReference type="ChEBI" id="CHEBI:60487"/>
        <dbReference type="EC" id="2.7.7.62"/>
    </reaction>
</comment>
<dbReference type="AlphaFoldDB" id="A0A0F5YFE2"/>
<proteinExistence type="inferred from homology"/>
<dbReference type="EC" id="2.7.1.156" evidence="8"/>
<dbReference type="OrthoDB" id="9799422at2"/>
<evidence type="ECO:0000313" key="21">
    <source>
        <dbReference type="EMBL" id="KMW70704.1"/>
    </source>
</evidence>
<comment type="pathway">
    <text evidence="6">Cofactor biosynthesis; adenosylcobalamin biosynthesis; adenosylcobalamin from cob(II)yrinate a,c-diamide: step 5/7.</text>
</comment>
<evidence type="ECO:0000256" key="8">
    <source>
        <dbReference type="ARBA" id="ARBA00012016"/>
    </source>
</evidence>
<feature type="binding site" evidence="19">
    <location>
        <begin position="60"/>
        <end position="63"/>
    </location>
    <ligand>
        <name>GTP</name>
        <dbReference type="ChEBI" id="CHEBI:37565"/>
    </ligand>
</feature>
<evidence type="ECO:0000256" key="17">
    <source>
        <dbReference type="ARBA" id="ARBA00030571"/>
    </source>
</evidence>
<dbReference type="Gene3D" id="3.40.50.300">
    <property type="entry name" value="P-loop containing nucleotide triphosphate hydrolases"/>
    <property type="match status" value="1"/>
</dbReference>
<dbReference type="PANTHER" id="PTHR34848:SF1">
    <property type="entry name" value="BIFUNCTIONAL ADENOSYLCOBALAMIN BIOSYNTHESIS PROTEIN COBU"/>
    <property type="match status" value="1"/>
</dbReference>
<keyword evidence="10" id="KW-0169">Cobalamin biosynthesis</keyword>
<dbReference type="GO" id="GO:0005525">
    <property type="term" value="F:GTP binding"/>
    <property type="evidence" value="ECO:0007669"/>
    <property type="project" value="UniProtKB-KW"/>
</dbReference>
<reference evidence="20 22" key="1">
    <citation type="submission" date="2015-06" db="EMBL/GenBank/DDBJ databases">
        <title>Draft genome assembly of filamentous brackish cyanobacterium Limnoraphis robusta strain CS-951.</title>
        <authorList>
            <person name="Willis A."/>
            <person name="Parks M."/>
            <person name="Burford M.A."/>
        </authorList>
    </citation>
    <scope>NUCLEOTIDE SEQUENCE [LARGE SCALE GENOMIC DNA]</scope>
    <source>
        <strain evidence="20 22">CS-951</strain>
    </source>
</reference>
<keyword evidence="13 20" id="KW-0418">Kinase</keyword>
<dbReference type="PANTHER" id="PTHR34848">
    <property type="match status" value="1"/>
</dbReference>
<dbReference type="Pfam" id="PF02283">
    <property type="entry name" value="CobU"/>
    <property type="match status" value="1"/>
</dbReference>
<evidence type="ECO:0000256" key="9">
    <source>
        <dbReference type="ARBA" id="ARBA00012523"/>
    </source>
</evidence>
<name>A0A0F5YFE2_9CYAN</name>
<dbReference type="EMBL" id="LATL02000131">
    <property type="protein sequence ID" value="KKD36950.1"/>
    <property type="molecule type" value="Genomic_DNA"/>
</dbReference>
<evidence type="ECO:0000256" key="6">
    <source>
        <dbReference type="ARBA" id="ARBA00005159"/>
    </source>
</evidence>
<evidence type="ECO:0000256" key="16">
    <source>
        <dbReference type="ARBA" id="ARBA00029570"/>
    </source>
</evidence>
<evidence type="ECO:0000256" key="2">
    <source>
        <dbReference type="ARBA" id="ARBA00000711"/>
    </source>
</evidence>
<dbReference type="SUPFAM" id="SSF52540">
    <property type="entry name" value="P-loop containing nucleoside triphosphate hydrolases"/>
    <property type="match status" value="1"/>
</dbReference>
<dbReference type="EC" id="2.7.7.62" evidence="9"/>
<evidence type="ECO:0000256" key="15">
    <source>
        <dbReference type="ARBA" id="ARBA00023134"/>
    </source>
</evidence>
<feature type="binding site" evidence="19">
    <location>
        <position position="71"/>
    </location>
    <ligand>
        <name>GTP</name>
        <dbReference type="ChEBI" id="CHEBI:37565"/>
    </ligand>
</feature>
<dbReference type="RefSeq" id="WP_046279753.1">
    <property type="nucleotide sequence ID" value="NZ_LATL02000078.1"/>
</dbReference>
<organism evidence="20 22">
    <name type="scientific">Limnoraphis robusta CS-951</name>
    <dbReference type="NCBI Taxonomy" id="1637645"/>
    <lineage>
        <taxon>Bacteria</taxon>
        <taxon>Bacillati</taxon>
        <taxon>Cyanobacteriota</taxon>
        <taxon>Cyanophyceae</taxon>
        <taxon>Oscillatoriophycideae</taxon>
        <taxon>Oscillatoriales</taxon>
        <taxon>Sirenicapillariaceae</taxon>
        <taxon>Limnoraphis</taxon>
    </lineage>
</organism>
<evidence type="ECO:0000256" key="14">
    <source>
        <dbReference type="ARBA" id="ARBA00022840"/>
    </source>
</evidence>
<keyword evidence="14" id="KW-0067">ATP-binding</keyword>
<dbReference type="GO" id="GO:0008820">
    <property type="term" value="F:cobinamide phosphate guanylyltransferase activity"/>
    <property type="evidence" value="ECO:0007669"/>
    <property type="project" value="UniProtKB-EC"/>
</dbReference>
<comment type="caution">
    <text evidence="20">The sequence shown here is derived from an EMBL/GenBank/DDBJ whole genome shotgun (WGS) entry which is preliminary data.</text>
</comment>
<evidence type="ECO:0000256" key="10">
    <source>
        <dbReference type="ARBA" id="ARBA00022573"/>
    </source>
</evidence>
<feature type="active site" description="GMP-histidine intermediate" evidence="18">
    <location>
        <position position="59"/>
    </location>
</feature>
<accession>A0A0F5YFE2</accession>
<evidence type="ECO:0000256" key="12">
    <source>
        <dbReference type="ARBA" id="ARBA00022741"/>
    </source>
</evidence>
<evidence type="ECO:0000256" key="19">
    <source>
        <dbReference type="PIRSR" id="PIRSR006135-2"/>
    </source>
</evidence>
<dbReference type="GO" id="GO:0009236">
    <property type="term" value="P:cobalamin biosynthetic process"/>
    <property type="evidence" value="ECO:0007669"/>
    <property type="project" value="UniProtKB-UniPathway"/>
</dbReference>
<dbReference type="NCBIfam" id="NF004469">
    <property type="entry name" value="PRK05800.1"/>
    <property type="match status" value="1"/>
</dbReference>
<evidence type="ECO:0000256" key="13">
    <source>
        <dbReference type="ARBA" id="ARBA00022777"/>
    </source>
</evidence>
<dbReference type="EMBL" id="LATL02000078">
    <property type="protein sequence ID" value="KMW70704.1"/>
    <property type="molecule type" value="Genomic_DNA"/>
</dbReference>
<feature type="binding site" evidence="19">
    <location>
        <position position="93"/>
    </location>
    <ligand>
        <name>GTP</name>
        <dbReference type="ChEBI" id="CHEBI:37565"/>
    </ligand>
</feature>
<evidence type="ECO:0000313" key="22">
    <source>
        <dbReference type="Proteomes" id="UP000033607"/>
    </source>
</evidence>
<keyword evidence="11" id="KW-0808">Transferase</keyword>
<evidence type="ECO:0000256" key="7">
    <source>
        <dbReference type="ARBA" id="ARBA00007490"/>
    </source>
</evidence>
<keyword evidence="15 19" id="KW-0342">GTP-binding</keyword>
<dbReference type="CDD" id="cd00544">
    <property type="entry name" value="CobU"/>
    <property type="match status" value="1"/>
</dbReference>
<gene>
    <name evidence="20" type="ORF">WN50_16945</name>
    <name evidence="21" type="ORF">WN50_33260</name>
</gene>
<dbReference type="GO" id="GO:0005524">
    <property type="term" value="F:ATP binding"/>
    <property type="evidence" value="ECO:0007669"/>
    <property type="project" value="UniProtKB-KW"/>
</dbReference>
<comment type="pathway">
    <text evidence="5">Cofactor biosynthesis; adenosylcobalamin biosynthesis; adenosylcobalamin from cob(II)yrinate a,c-diamide: step 6/7.</text>
</comment>
<comment type="function">
    <text evidence="4">Catalyzes ATP-dependent phosphorylation of adenosylcobinamide and addition of GMP to adenosylcobinamide phosphate.</text>
</comment>
<keyword evidence="12 19" id="KW-0547">Nucleotide-binding</keyword>
<feature type="binding site" evidence="19">
    <location>
        <begin position="16"/>
        <end position="23"/>
    </location>
    <ligand>
        <name>GTP</name>
        <dbReference type="ChEBI" id="CHEBI:37565"/>
    </ligand>
</feature>
<evidence type="ECO:0000256" key="5">
    <source>
        <dbReference type="ARBA" id="ARBA00004692"/>
    </source>
</evidence>
<dbReference type="InterPro" id="IPR027417">
    <property type="entry name" value="P-loop_NTPase"/>
</dbReference>
<dbReference type="UniPathway" id="UPA00148">
    <property type="reaction ID" value="UER00236"/>
</dbReference>
<protein>
    <recommendedName>
        <fullName evidence="16">Adenosylcobinamide kinase</fullName>
        <ecNumber evidence="8">2.7.1.156</ecNumber>
        <ecNumber evidence="9">2.7.7.62</ecNumber>
    </recommendedName>
    <alternativeName>
        <fullName evidence="17">Adenosylcobinamide-phosphate guanylyltransferase</fullName>
    </alternativeName>
</protein>
<dbReference type="PIRSF" id="PIRSF006135">
    <property type="entry name" value="CobU"/>
    <property type="match status" value="1"/>
</dbReference>